<organism evidence="3 4">
    <name type="scientific">Gigaspora rosea</name>
    <dbReference type="NCBI Taxonomy" id="44941"/>
    <lineage>
        <taxon>Eukaryota</taxon>
        <taxon>Fungi</taxon>
        <taxon>Fungi incertae sedis</taxon>
        <taxon>Mucoromycota</taxon>
        <taxon>Glomeromycotina</taxon>
        <taxon>Glomeromycetes</taxon>
        <taxon>Diversisporales</taxon>
        <taxon>Gigasporaceae</taxon>
        <taxon>Gigaspora</taxon>
    </lineage>
</organism>
<keyword evidence="3" id="KW-0255">Endonuclease</keyword>
<dbReference type="PANTHER" id="PTHR34107:SF7">
    <property type="entry name" value="SLR2092 PROTEIN"/>
    <property type="match status" value="1"/>
</dbReference>
<dbReference type="Proteomes" id="UP000266673">
    <property type="component" value="Unassembled WGS sequence"/>
</dbReference>
<dbReference type="InterPro" id="IPR008538">
    <property type="entry name" value="Uma2"/>
</dbReference>
<evidence type="ECO:0000313" key="4">
    <source>
        <dbReference type="Proteomes" id="UP000266673"/>
    </source>
</evidence>
<dbReference type="InterPro" id="IPR013087">
    <property type="entry name" value="Znf_C2H2_type"/>
</dbReference>
<sequence>MSSKAQQKIDLNDLDLNRSYTFEKFEYINDQLKYHTFEINGQPVNLFEHDKNGNLIPMPQATINMEAVVSEIVRQLGNWNVQTGQGGAVTSSQGGFNFHVGGRRTIRAPDASFISKNVYRHLTQQQLWTFKGEPFTPMVVIEVSDTIKDSDTNKKKKVFDDLDEKFKFEYFAMGTSVQMGLLIDPKNERMWIYKRNEKGKVFRREHTWGDIDGEDILPGFTLDVEMIKDIISQKSRPTETSKKSESLNCPKCNNHFTDYHSFMKHFEKSHIREQKG</sequence>
<gene>
    <name evidence="3" type="ORF">C2G38_2034859</name>
</gene>
<dbReference type="SUPFAM" id="SSF52980">
    <property type="entry name" value="Restriction endonuclease-like"/>
    <property type="match status" value="1"/>
</dbReference>
<dbReference type="InterPro" id="IPR011335">
    <property type="entry name" value="Restrct_endonuc-II-like"/>
</dbReference>
<proteinExistence type="predicted"/>
<reference evidence="3 4" key="1">
    <citation type="submission" date="2018-06" db="EMBL/GenBank/DDBJ databases">
        <title>Comparative genomics reveals the genomic features of Rhizophagus irregularis, R. cerebriforme, R. diaphanum and Gigaspora rosea, and their symbiotic lifestyle signature.</title>
        <authorList>
            <person name="Morin E."/>
            <person name="San Clemente H."/>
            <person name="Chen E.C.H."/>
            <person name="De La Providencia I."/>
            <person name="Hainaut M."/>
            <person name="Kuo A."/>
            <person name="Kohler A."/>
            <person name="Murat C."/>
            <person name="Tang N."/>
            <person name="Roy S."/>
            <person name="Loubradou J."/>
            <person name="Henrissat B."/>
            <person name="Grigoriev I.V."/>
            <person name="Corradi N."/>
            <person name="Roux C."/>
            <person name="Martin F.M."/>
        </authorList>
    </citation>
    <scope>NUCLEOTIDE SEQUENCE [LARGE SCALE GENOMIC DNA]</scope>
    <source>
        <strain evidence="3 4">DAOM 194757</strain>
    </source>
</reference>
<keyword evidence="4" id="KW-1185">Reference proteome</keyword>
<dbReference type="GO" id="GO:0008270">
    <property type="term" value="F:zinc ion binding"/>
    <property type="evidence" value="ECO:0007669"/>
    <property type="project" value="UniProtKB-KW"/>
</dbReference>
<dbReference type="GO" id="GO:0006302">
    <property type="term" value="P:double-strand break repair"/>
    <property type="evidence" value="ECO:0007669"/>
    <property type="project" value="UniProtKB-ARBA"/>
</dbReference>
<keyword evidence="3" id="KW-0378">Hydrolase</keyword>
<name>A0A397VNV5_9GLOM</name>
<dbReference type="InterPro" id="IPR012296">
    <property type="entry name" value="Nuclease_put_TT1808"/>
</dbReference>
<evidence type="ECO:0000259" key="2">
    <source>
        <dbReference type="PROSITE" id="PS50157"/>
    </source>
</evidence>
<accession>A0A397VNV5</accession>
<dbReference type="PANTHER" id="PTHR34107">
    <property type="entry name" value="SLL0198 PROTEIN-RELATED"/>
    <property type="match status" value="1"/>
</dbReference>
<dbReference type="AlphaFoldDB" id="A0A397VNV5"/>
<dbReference type="Pfam" id="PF05685">
    <property type="entry name" value="Uma2"/>
    <property type="match status" value="1"/>
</dbReference>
<feature type="domain" description="C2H2-type" evidence="2">
    <location>
        <begin position="247"/>
        <end position="275"/>
    </location>
</feature>
<dbReference type="EMBL" id="QKWP01000393">
    <property type="protein sequence ID" value="RIB20876.1"/>
    <property type="molecule type" value="Genomic_DNA"/>
</dbReference>
<evidence type="ECO:0000313" key="3">
    <source>
        <dbReference type="EMBL" id="RIB20876.1"/>
    </source>
</evidence>
<dbReference type="STRING" id="44941.A0A397VNV5"/>
<dbReference type="Gene3D" id="3.90.1570.10">
    <property type="entry name" value="tt1808, chain A"/>
    <property type="match status" value="1"/>
</dbReference>
<keyword evidence="1" id="KW-0863">Zinc-finger</keyword>
<protein>
    <submittedName>
        <fullName evidence="3">Putative restriction endonuclease-domain-containing protein</fullName>
    </submittedName>
</protein>
<keyword evidence="1" id="KW-0862">Zinc</keyword>
<comment type="caution">
    <text evidence="3">The sequence shown here is derived from an EMBL/GenBank/DDBJ whole genome shotgun (WGS) entry which is preliminary data.</text>
</comment>
<evidence type="ECO:0000256" key="1">
    <source>
        <dbReference type="PROSITE-ProRule" id="PRU00042"/>
    </source>
</evidence>
<keyword evidence="3" id="KW-0540">Nuclease</keyword>
<keyword evidence="1" id="KW-0479">Metal-binding</keyword>
<dbReference type="GO" id="GO:0004519">
    <property type="term" value="F:endonuclease activity"/>
    <property type="evidence" value="ECO:0007669"/>
    <property type="project" value="UniProtKB-KW"/>
</dbReference>
<dbReference type="CDD" id="cd06260">
    <property type="entry name" value="DUF820-like"/>
    <property type="match status" value="1"/>
</dbReference>
<dbReference type="PROSITE" id="PS00028">
    <property type="entry name" value="ZINC_FINGER_C2H2_1"/>
    <property type="match status" value="1"/>
</dbReference>
<dbReference type="PROSITE" id="PS50157">
    <property type="entry name" value="ZINC_FINGER_C2H2_2"/>
    <property type="match status" value="1"/>
</dbReference>
<dbReference type="OrthoDB" id="88517at2759"/>